<evidence type="ECO:0000313" key="2">
    <source>
        <dbReference type="Proteomes" id="UP000092993"/>
    </source>
</evidence>
<keyword evidence="2" id="KW-1185">Reference proteome</keyword>
<comment type="caution">
    <text evidence="1">The sequence shown here is derived from an EMBL/GenBank/DDBJ whole genome shotgun (WGS) entry which is preliminary data.</text>
</comment>
<dbReference type="AlphaFoldDB" id="A0A1C7MRJ1"/>
<reference evidence="1 2" key="1">
    <citation type="submission" date="2016-03" db="EMBL/GenBank/DDBJ databases">
        <title>Whole genome sequencing of Grifola frondosa 9006-11.</title>
        <authorList>
            <person name="Min B."/>
            <person name="Park H."/>
            <person name="Kim J.-G."/>
            <person name="Cho H."/>
            <person name="Oh Y.-L."/>
            <person name="Kong W.-S."/>
            <person name="Choi I.-G."/>
        </authorList>
    </citation>
    <scope>NUCLEOTIDE SEQUENCE [LARGE SCALE GENOMIC DNA]</scope>
    <source>
        <strain evidence="1 2">9006-11</strain>
    </source>
</reference>
<accession>A0A1C7MRJ1</accession>
<sequence length="84" mass="9334">MNLKLRISVQPSSRIQAGRIENVYRSAVSSPLFHREREQARAKDSVQEGATGRMLVNLQSWTPITIDSSAAAVPDLDNVEEIRA</sequence>
<evidence type="ECO:0000313" key="1">
    <source>
        <dbReference type="EMBL" id="OBZ79428.1"/>
    </source>
</evidence>
<proteinExistence type="predicted"/>
<name>A0A1C7MRJ1_GRIFR</name>
<gene>
    <name evidence="1" type="ORF">A0H81_00227</name>
</gene>
<dbReference type="EMBL" id="LUGG01000001">
    <property type="protein sequence ID" value="OBZ79428.1"/>
    <property type="molecule type" value="Genomic_DNA"/>
</dbReference>
<dbReference type="Proteomes" id="UP000092993">
    <property type="component" value="Unassembled WGS sequence"/>
</dbReference>
<protein>
    <submittedName>
        <fullName evidence="1">Uncharacterized protein</fullName>
    </submittedName>
</protein>
<organism evidence="1 2">
    <name type="scientific">Grifola frondosa</name>
    <name type="common">Maitake</name>
    <name type="synonym">Polyporus frondosus</name>
    <dbReference type="NCBI Taxonomy" id="5627"/>
    <lineage>
        <taxon>Eukaryota</taxon>
        <taxon>Fungi</taxon>
        <taxon>Dikarya</taxon>
        <taxon>Basidiomycota</taxon>
        <taxon>Agaricomycotina</taxon>
        <taxon>Agaricomycetes</taxon>
        <taxon>Polyporales</taxon>
        <taxon>Grifolaceae</taxon>
        <taxon>Grifola</taxon>
    </lineage>
</organism>